<dbReference type="EMBL" id="JAIWYP010000002">
    <property type="protein sequence ID" value="KAH3868070.1"/>
    <property type="molecule type" value="Genomic_DNA"/>
</dbReference>
<organism evidence="2 3">
    <name type="scientific">Dreissena polymorpha</name>
    <name type="common">Zebra mussel</name>
    <name type="synonym">Mytilus polymorpha</name>
    <dbReference type="NCBI Taxonomy" id="45954"/>
    <lineage>
        <taxon>Eukaryota</taxon>
        <taxon>Metazoa</taxon>
        <taxon>Spiralia</taxon>
        <taxon>Lophotrochozoa</taxon>
        <taxon>Mollusca</taxon>
        <taxon>Bivalvia</taxon>
        <taxon>Autobranchia</taxon>
        <taxon>Heteroconchia</taxon>
        <taxon>Euheterodonta</taxon>
        <taxon>Imparidentia</taxon>
        <taxon>Neoheterodontei</taxon>
        <taxon>Myida</taxon>
        <taxon>Dreissenoidea</taxon>
        <taxon>Dreissenidae</taxon>
        <taxon>Dreissena</taxon>
    </lineage>
</organism>
<evidence type="ECO:0000313" key="3">
    <source>
        <dbReference type="Proteomes" id="UP000828390"/>
    </source>
</evidence>
<sequence>MVLRSVHRVGGVYNGEIQPVRLAVSVYSSRDDGLDVSLDPLLLSGHVRRTIITLAAHFLNVYSKSLKVLEEVISQSFAGGRPELGEPNELLPETCFICIVKSKAERLYWMLADNKQVILPALGTDVVGNDPEENETDHDQGRDVVTDPVGNEINEDVVSDSETDPLENETMRDQGRDGGEQASGRGGIHESSDSTDDTFFNREDSRNRAATEGGTHGIGEALEPVEPVQYGHLVVFVGIRGTLPRPCLKKTH</sequence>
<evidence type="ECO:0000313" key="2">
    <source>
        <dbReference type="EMBL" id="KAH3868070.1"/>
    </source>
</evidence>
<name>A0A9D4LZJ5_DREPO</name>
<dbReference type="Proteomes" id="UP000828390">
    <property type="component" value="Unassembled WGS sequence"/>
</dbReference>
<keyword evidence="3" id="KW-1185">Reference proteome</keyword>
<comment type="caution">
    <text evidence="2">The sequence shown here is derived from an EMBL/GenBank/DDBJ whole genome shotgun (WGS) entry which is preliminary data.</text>
</comment>
<reference evidence="2" key="2">
    <citation type="submission" date="2020-11" db="EMBL/GenBank/DDBJ databases">
        <authorList>
            <person name="McCartney M.A."/>
            <person name="Auch B."/>
            <person name="Kono T."/>
            <person name="Mallez S."/>
            <person name="Becker A."/>
            <person name="Gohl D.M."/>
            <person name="Silverstein K.A.T."/>
            <person name="Koren S."/>
            <person name="Bechman K.B."/>
            <person name="Herman A."/>
            <person name="Abrahante J.E."/>
            <person name="Garbe J."/>
        </authorList>
    </citation>
    <scope>NUCLEOTIDE SEQUENCE</scope>
    <source>
        <strain evidence="2">Duluth1</strain>
        <tissue evidence="2">Whole animal</tissue>
    </source>
</reference>
<dbReference type="AlphaFoldDB" id="A0A9D4LZJ5"/>
<accession>A0A9D4LZJ5</accession>
<gene>
    <name evidence="2" type="ORF">DPMN_031206</name>
</gene>
<feature type="compositionally biased region" description="Basic and acidic residues" evidence="1">
    <location>
        <begin position="169"/>
        <end position="179"/>
    </location>
</feature>
<feature type="compositionally biased region" description="Acidic residues" evidence="1">
    <location>
        <begin position="153"/>
        <end position="167"/>
    </location>
</feature>
<evidence type="ECO:0000256" key="1">
    <source>
        <dbReference type="SAM" id="MobiDB-lite"/>
    </source>
</evidence>
<proteinExistence type="predicted"/>
<feature type="region of interest" description="Disordered" evidence="1">
    <location>
        <begin position="126"/>
        <end position="202"/>
    </location>
</feature>
<reference evidence="2" key="1">
    <citation type="journal article" date="2019" name="bioRxiv">
        <title>The Genome of the Zebra Mussel, Dreissena polymorpha: A Resource for Invasive Species Research.</title>
        <authorList>
            <person name="McCartney M.A."/>
            <person name="Auch B."/>
            <person name="Kono T."/>
            <person name="Mallez S."/>
            <person name="Zhang Y."/>
            <person name="Obille A."/>
            <person name="Becker A."/>
            <person name="Abrahante J.E."/>
            <person name="Garbe J."/>
            <person name="Badalamenti J.P."/>
            <person name="Herman A."/>
            <person name="Mangelson H."/>
            <person name="Liachko I."/>
            <person name="Sullivan S."/>
            <person name="Sone E.D."/>
            <person name="Koren S."/>
            <person name="Silverstein K.A.T."/>
            <person name="Beckman K.B."/>
            <person name="Gohl D.M."/>
        </authorList>
    </citation>
    <scope>NUCLEOTIDE SEQUENCE</scope>
    <source>
        <strain evidence="2">Duluth1</strain>
        <tissue evidence="2">Whole animal</tissue>
    </source>
</reference>
<protein>
    <submittedName>
        <fullName evidence="2">Uncharacterized protein</fullName>
    </submittedName>
</protein>